<feature type="domain" description="Glycosyl transferase family 1" evidence="2">
    <location>
        <begin position="200"/>
        <end position="360"/>
    </location>
</feature>
<dbReference type="InterPro" id="IPR001296">
    <property type="entry name" value="Glyco_trans_1"/>
</dbReference>
<evidence type="ECO:0000259" key="3">
    <source>
        <dbReference type="Pfam" id="PF13439"/>
    </source>
</evidence>
<feature type="domain" description="Glycosyltransferase subfamily 4-like N-terminal" evidence="3">
    <location>
        <begin position="17"/>
        <end position="179"/>
    </location>
</feature>
<name>A0A1F6MDG7_9BACT</name>
<dbReference type="GO" id="GO:0016757">
    <property type="term" value="F:glycosyltransferase activity"/>
    <property type="evidence" value="ECO:0007669"/>
    <property type="project" value="InterPro"/>
</dbReference>
<dbReference type="EMBL" id="MFQE01000068">
    <property type="protein sequence ID" value="OGH69686.1"/>
    <property type="molecule type" value="Genomic_DNA"/>
</dbReference>
<evidence type="ECO:0008006" key="6">
    <source>
        <dbReference type="Google" id="ProtNLM"/>
    </source>
</evidence>
<evidence type="ECO:0000313" key="5">
    <source>
        <dbReference type="Proteomes" id="UP000177457"/>
    </source>
</evidence>
<comment type="caution">
    <text evidence="4">The sequence shown here is derived from an EMBL/GenBank/DDBJ whole genome shotgun (WGS) entry which is preliminary data.</text>
</comment>
<dbReference type="GO" id="GO:0009103">
    <property type="term" value="P:lipopolysaccharide biosynthetic process"/>
    <property type="evidence" value="ECO:0007669"/>
    <property type="project" value="TreeGrafter"/>
</dbReference>
<evidence type="ECO:0000259" key="2">
    <source>
        <dbReference type="Pfam" id="PF00534"/>
    </source>
</evidence>
<dbReference type="CDD" id="cd03809">
    <property type="entry name" value="GT4_MtfB-like"/>
    <property type="match status" value="1"/>
</dbReference>
<reference evidence="4 5" key="1">
    <citation type="journal article" date="2016" name="Nat. Commun.">
        <title>Thousands of microbial genomes shed light on interconnected biogeochemical processes in an aquifer system.</title>
        <authorList>
            <person name="Anantharaman K."/>
            <person name="Brown C.T."/>
            <person name="Hug L.A."/>
            <person name="Sharon I."/>
            <person name="Castelle C.J."/>
            <person name="Probst A.J."/>
            <person name="Thomas B.C."/>
            <person name="Singh A."/>
            <person name="Wilkins M.J."/>
            <person name="Karaoz U."/>
            <person name="Brodie E.L."/>
            <person name="Williams K.H."/>
            <person name="Hubbard S.S."/>
            <person name="Banfield J.F."/>
        </authorList>
    </citation>
    <scope>NUCLEOTIDE SEQUENCE [LARGE SCALE GENOMIC DNA]</scope>
</reference>
<dbReference type="FunFam" id="3.40.50.2000:FF:000119">
    <property type="entry name" value="Glycosyl transferase group 1"/>
    <property type="match status" value="1"/>
</dbReference>
<keyword evidence="1" id="KW-0808">Transferase</keyword>
<dbReference type="Proteomes" id="UP000177457">
    <property type="component" value="Unassembled WGS sequence"/>
</dbReference>
<dbReference type="AlphaFoldDB" id="A0A1F6MDG7"/>
<dbReference type="Pfam" id="PF13439">
    <property type="entry name" value="Glyco_transf_4"/>
    <property type="match status" value="1"/>
</dbReference>
<evidence type="ECO:0000313" key="4">
    <source>
        <dbReference type="EMBL" id="OGH69686.1"/>
    </source>
</evidence>
<sequence length="384" mass="44696">MIIGIDASRANNEQKTGVGWYAYHLIQELKKTNSQFPIPNYRVVLYSDRPLEGELAHLPEHWESKVLRWPPKRLWTQMRLSWEMLVRPPDVLFIPAHVFPIIHPKKTVMTVHDIAAERFPESYNWFERWYSLWSARYAVKKLWKIIVPSEFTKKELLNQESRIKNQGKNIVVIHHGYDERYRKIENQTDIEQILNRYSIKRPFILSIGRLEEKKNTRRIVEAFNRLKINHNFQFSIFNFQLVLVGQAGHGYEKVKTAIETSPNKSDIIIPGWVGPDELPYLMNAASVFVFPSLYEGFGLPVLEAFACGTPVVASKGTSLEEVGGDAAVYVEPENVEDIANGIERLLSDKSLREEKIQKGFERVKNFSWEQCARETMRSLEFFAE</sequence>
<dbReference type="Pfam" id="PF00534">
    <property type="entry name" value="Glycos_transf_1"/>
    <property type="match status" value="1"/>
</dbReference>
<dbReference type="PANTHER" id="PTHR46401:SF2">
    <property type="entry name" value="GLYCOSYLTRANSFERASE WBBK-RELATED"/>
    <property type="match status" value="1"/>
</dbReference>
<dbReference type="InterPro" id="IPR028098">
    <property type="entry name" value="Glyco_trans_4-like_N"/>
</dbReference>
<organism evidence="4 5">
    <name type="scientific">Candidatus Magasanikbacteria bacterium RIFCSPHIGHO2_02_FULL_51_14</name>
    <dbReference type="NCBI Taxonomy" id="1798683"/>
    <lineage>
        <taxon>Bacteria</taxon>
        <taxon>Candidatus Magasanikiibacteriota</taxon>
    </lineage>
</organism>
<proteinExistence type="predicted"/>
<protein>
    <recommendedName>
        <fullName evidence="6">Glycosyl transferase family 1 domain-containing protein</fullName>
    </recommendedName>
</protein>
<dbReference type="PANTHER" id="PTHR46401">
    <property type="entry name" value="GLYCOSYLTRANSFERASE WBBK-RELATED"/>
    <property type="match status" value="1"/>
</dbReference>
<dbReference type="SUPFAM" id="SSF53756">
    <property type="entry name" value="UDP-Glycosyltransferase/glycogen phosphorylase"/>
    <property type="match status" value="1"/>
</dbReference>
<dbReference type="STRING" id="1798683.A3C90_03545"/>
<accession>A0A1F6MDG7</accession>
<gene>
    <name evidence="4" type="ORF">A3C90_03545</name>
</gene>
<evidence type="ECO:0000256" key="1">
    <source>
        <dbReference type="ARBA" id="ARBA00022679"/>
    </source>
</evidence>
<dbReference type="Gene3D" id="3.40.50.2000">
    <property type="entry name" value="Glycogen Phosphorylase B"/>
    <property type="match status" value="2"/>
</dbReference>